<dbReference type="SUPFAM" id="SSF48695">
    <property type="entry name" value="Multiheme cytochromes"/>
    <property type="match status" value="1"/>
</dbReference>
<feature type="non-terminal residue" evidence="2">
    <location>
        <position position="1"/>
    </location>
</feature>
<dbReference type="PANTHER" id="PTHR39425:SF1">
    <property type="entry name" value="CYTOCHROME C7-LIKE DOMAIN-CONTAINING PROTEIN"/>
    <property type="match status" value="1"/>
</dbReference>
<protein>
    <submittedName>
        <fullName evidence="2">Uncharacterized protein</fullName>
    </submittedName>
</protein>
<dbReference type="CDD" id="cd08168">
    <property type="entry name" value="Cytochrom_C3"/>
    <property type="match status" value="1"/>
</dbReference>
<feature type="transmembrane region" description="Helical" evidence="1">
    <location>
        <begin position="6"/>
        <end position="30"/>
    </location>
</feature>
<organism evidence="2">
    <name type="scientific">marine metagenome</name>
    <dbReference type="NCBI Taxonomy" id="408172"/>
    <lineage>
        <taxon>unclassified sequences</taxon>
        <taxon>metagenomes</taxon>
        <taxon>ecological metagenomes</taxon>
    </lineage>
</organism>
<reference evidence="2" key="1">
    <citation type="submission" date="2018-05" db="EMBL/GenBank/DDBJ databases">
        <authorList>
            <person name="Lanie J.A."/>
            <person name="Ng W.-L."/>
            <person name="Kazmierczak K.M."/>
            <person name="Andrzejewski T.M."/>
            <person name="Davidsen T.M."/>
            <person name="Wayne K.J."/>
            <person name="Tettelin H."/>
            <person name="Glass J.I."/>
            <person name="Rusch D."/>
            <person name="Podicherti R."/>
            <person name="Tsui H.-C.T."/>
            <person name="Winkler M.E."/>
        </authorList>
    </citation>
    <scope>NUCLEOTIDE SEQUENCE</scope>
</reference>
<keyword evidence="1" id="KW-0472">Membrane</keyword>
<keyword evidence="1" id="KW-1133">Transmembrane helix</keyword>
<gene>
    <name evidence="2" type="ORF">METZ01_LOCUS271646</name>
</gene>
<proteinExistence type="predicted"/>
<dbReference type="PANTHER" id="PTHR39425">
    <property type="entry name" value="LIPOPROTEIN CYTOCHROME C"/>
    <property type="match status" value="1"/>
</dbReference>
<dbReference type="Gene3D" id="3.90.10.10">
    <property type="entry name" value="Cytochrome C3"/>
    <property type="match status" value="1"/>
</dbReference>
<dbReference type="AlphaFoldDB" id="A0A382K5T7"/>
<name>A0A382K5T7_9ZZZZ</name>
<accession>A0A382K5T7</accession>
<dbReference type="InterPro" id="IPR036280">
    <property type="entry name" value="Multihaem_cyt_sf"/>
</dbReference>
<keyword evidence="1" id="KW-0812">Transmembrane</keyword>
<dbReference type="EMBL" id="UINC01078076">
    <property type="protein sequence ID" value="SVC18792.1"/>
    <property type="molecule type" value="Genomic_DNA"/>
</dbReference>
<evidence type="ECO:0000313" key="2">
    <source>
        <dbReference type="EMBL" id="SVC18792.1"/>
    </source>
</evidence>
<evidence type="ECO:0000256" key="1">
    <source>
        <dbReference type="SAM" id="Phobius"/>
    </source>
</evidence>
<sequence>VPVKKITALLLISGALGLGGILTVLLVAFVGRAWWTTPFDVAGFGGAPEQPIAFPHTVHAGVDVLVDEDGNARLDSAGAHASGVGMDCTFCHRNVTKGAAASVPPVEQCIFCHKSIGKDLPEVEKLLDAWNNGQPVLWERVHRLPDTVRFVHEAHIRFFTQPGNLLPSGEQAMTASNVCSTCHGNVAHMPEVKQMESLKMGFCVDCHRDYGAPTDCTTCHY</sequence>